<evidence type="ECO:0000313" key="5">
    <source>
        <dbReference type="Proteomes" id="UP000293865"/>
    </source>
</evidence>
<evidence type="ECO:0000256" key="1">
    <source>
        <dbReference type="ARBA" id="ARBA00008520"/>
    </source>
</evidence>
<keyword evidence="5" id="KW-1185">Reference proteome</keyword>
<organism evidence="4 5">
    <name type="scientific">Agromyces albus</name>
    <dbReference type="NCBI Taxonomy" id="205332"/>
    <lineage>
        <taxon>Bacteria</taxon>
        <taxon>Bacillati</taxon>
        <taxon>Actinomycetota</taxon>
        <taxon>Actinomycetes</taxon>
        <taxon>Micrococcales</taxon>
        <taxon>Microbacteriaceae</taxon>
        <taxon>Agromyces</taxon>
    </lineage>
</organism>
<protein>
    <submittedName>
        <fullName evidence="4">Extracellular solute-binding protein</fullName>
    </submittedName>
</protein>
<reference evidence="4 5" key="1">
    <citation type="submission" date="2019-01" db="EMBL/GenBank/DDBJ databases">
        <title>Agromyces.</title>
        <authorList>
            <person name="Li J."/>
        </authorList>
    </citation>
    <scope>NUCLEOTIDE SEQUENCE [LARGE SCALE GENOMIC DNA]</scope>
    <source>
        <strain evidence="4 5">DSM 15934</strain>
    </source>
</reference>
<dbReference type="SUPFAM" id="SSF53850">
    <property type="entry name" value="Periplasmic binding protein-like II"/>
    <property type="match status" value="1"/>
</dbReference>
<dbReference type="PANTHER" id="PTHR43649:SF34">
    <property type="entry name" value="ABC TRANSPORTER PERIPLASMIC-BINDING PROTEIN YCJN-RELATED"/>
    <property type="match status" value="1"/>
</dbReference>
<proteinExistence type="inferred from homology"/>
<dbReference type="EMBL" id="SDPN01000001">
    <property type="protein sequence ID" value="RXZ73348.1"/>
    <property type="molecule type" value="Genomic_DNA"/>
</dbReference>
<sequence>MVAAGAIMLTACGRGDGAAGGPESKGAINDEPATGTVEIWAMGNEGEVLGELAAKFEEENPDVTIDVTAVPWESAHDRIATAIAGGETPDISMLGTTWVGEFAATGAFEPTPDGLVDEGDFFEGSWNTTVVDDVAYGVPWYVDTRVLYYRTDLAEAAGVEAPTTWEEYKTFAAALKSQGATSGVSLPPGGFDSWQYVAPLAWQQGGDILDSDGETFTLDSPEWQEAFEFYASFFEEGISEPVRLEGGEIEQKFISGEVGSFFSGPFHVGLLREQGGPEFADKFAVAMVPGADTQTSFTGGGNLAVFDDSENRDAAWKFVRWLSQPETQVAWYDISTDLPSVEAAWDDAVFADDPYLSVFGEQLTDSKAPPAIPTWAQVSAVIDQELEKVTRGETSVEDALAAVQQQAESIGTGQ</sequence>
<keyword evidence="2" id="KW-0813">Transport</keyword>
<dbReference type="Pfam" id="PF01547">
    <property type="entry name" value="SBP_bac_1"/>
    <property type="match status" value="1"/>
</dbReference>
<dbReference type="AlphaFoldDB" id="A0A4Q2L539"/>
<evidence type="ECO:0000256" key="2">
    <source>
        <dbReference type="ARBA" id="ARBA00022448"/>
    </source>
</evidence>
<evidence type="ECO:0000256" key="3">
    <source>
        <dbReference type="ARBA" id="ARBA00022729"/>
    </source>
</evidence>
<name>A0A4Q2L539_9MICO</name>
<dbReference type="InterPro" id="IPR050490">
    <property type="entry name" value="Bact_solute-bd_prot1"/>
</dbReference>
<keyword evidence="3" id="KW-0732">Signal</keyword>
<dbReference type="OrthoDB" id="9780991at2"/>
<dbReference type="Proteomes" id="UP000293865">
    <property type="component" value="Unassembled WGS sequence"/>
</dbReference>
<dbReference type="PANTHER" id="PTHR43649">
    <property type="entry name" value="ARABINOSE-BINDING PROTEIN-RELATED"/>
    <property type="match status" value="1"/>
</dbReference>
<comment type="similarity">
    <text evidence="1">Belongs to the bacterial solute-binding protein 1 family.</text>
</comment>
<dbReference type="InterPro" id="IPR006059">
    <property type="entry name" value="SBP"/>
</dbReference>
<evidence type="ECO:0000313" key="4">
    <source>
        <dbReference type="EMBL" id="RXZ73348.1"/>
    </source>
</evidence>
<comment type="caution">
    <text evidence="4">The sequence shown here is derived from an EMBL/GenBank/DDBJ whole genome shotgun (WGS) entry which is preliminary data.</text>
</comment>
<dbReference type="Gene3D" id="3.40.190.10">
    <property type="entry name" value="Periplasmic binding protein-like II"/>
    <property type="match status" value="2"/>
</dbReference>
<dbReference type="CDD" id="cd14747">
    <property type="entry name" value="PBP2_MalE"/>
    <property type="match status" value="1"/>
</dbReference>
<accession>A0A4Q2L539</accession>
<gene>
    <name evidence="4" type="ORF">ESP51_00420</name>
</gene>